<evidence type="ECO:0000256" key="1">
    <source>
        <dbReference type="SAM" id="MobiDB-lite"/>
    </source>
</evidence>
<dbReference type="RefSeq" id="XP_009856558.1">
    <property type="nucleotide sequence ID" value="XM_009858256.1"/>
</dbReference>
<dbReference type="AlphaFoldDB" id="F8MZZ6"/>
<reference evidence="3" key="1">
    <citation type="journal article" date="2011" name="Genetics">
        <title>Massive changes in genome architecture accompany the transition to self-fertility in the filamentous fungus Neurospora tetrasperma.</title>
        <authorList>
            <person name="Ellison C.E."/>
            <person name="Stajich J.E."/>
            <person name="Jacobson D.J."/>
            <person name="Natvig D.O."/>
            <person name="Lapidus A."/>
            <person name="Foster B."/>
            <person name="Aerts A."/>
            <person name="Riley R."/>
            <person name="Lindquist E.A."/>
            <person name="Grigoriev I.V."/>
            <person name="Taylor J.W."/>
        </authorList>
    </citation>
    <scope>NUCLEOTIDE SEQUENCE [LARGE SCALE GENOMIC DNA]</scope>
    <source>
        <strain evidence="3">FGSC 2508 / P0657</strain>
    </source>
</reference>
<evidence type="ECO:0000313" key="3">
    <source>
        <dbReference type="Proteomes" id="UP000008065"/>
    </source>
</evidence>
<dbReference type="EMBL" id="GL891382">
    <property type="protein sequence ID" value="EGO52931.1"/>
    <property type="molecule type" value="Genomic_DNA"/>
</dbReference>
<organism evidence="2 3">
    <name type="scientific">Neurospora tetrasperma (strain FGSC 2508 / ATCC MYA-4615 / P0657)</name>
    <dbReference type="NCBI Taxonomy" id="510951"/>
    <lineage>
        <taxon>Eukaryota</taxon>
        <taxon>Fungi</taxon>
        <taxon>Dikarya</taxon>
        <taxon>Ascomycota</taxon>
        <taxon>Pezizomycotina</taxon>
        <taxon>Sordariomycetes</taxon>
        <taxon>Sordariomycetidae</taxon>
        <taxon>Sordariales</taxon>
        <taxon>Sordariaceae</taxon>
        <taxon>Neurospora</taxon>
    </lineage>
</organism>
<name>F8MZZ6_NEUT8</name>
<feature type="compositionally biased region" description="Pro residues" evidence="1">
    <location>
        <begin position="22"/>
        <end position="32"/>
    </location>
</feature>
<dbReference type="HOGENOM" id="CLU_2688409_0_0_1"/>
<proteinExistence type="predicted"/>
<sequence length="74" mass="8114">MYLPGRLVDRLIVLPGFAPHGVSPPPRPPTPPMRSDRASRLRASQCKSSTPPPNSSDAVRRVNLLSSTESLRLR</sequence>
<feature type="compositionally biased region" description="Polar residues" evidence="1">
    <location>
        <begin position="64"/>
        <end position="74"/>
    </location>
</feature>
<dbReference type="VEuPathDB" id="FungiDB:NEUTE1DRAFT_96926"/>
<feature type="region of interest" description="Disordered" evidence="1">
    <location>
        <begin position="17"/>
        <end position="74"/>
    </location>
</feature>
<dbReference type="Proteomes" id="UP000008065">
    <property type="component" value="Unassembled WGS sequence"/>
</dbReference>
<keyword evidence="3" id="KW-1185">Reference proteome</keyword>
<accession>F8MZZ6</accession>
<gene>
    <name evidence="2" type="ORF">NEUTE1DRAFT_96926</name>
</gene>
<protein>
    <submittedName>
        <fullName evidence="2">Uncharacterized protein</fullName>
    </submittedName>
</protein>
<dbReference type="KEGG" id="nte:NEUTE1DRAFT96926"/>
<dbReference type="GeneID" id="20831736"/>
<evidence type="ECO:0000313" key="2">
    <source>
        <dbReference type="EMBL" id="EGO52931.1"/>
    </source>
</evidence>